<dbReference type="HAMAP" id="MF_00300">
    <property type="entry name" value="Chorismate_synth"/>
    <property type="match status" value="1"/>
</dbReference>
<dbReference type="InterPro" id="IPR035904">
    <property type="entry name" value="Chorismate_synth_AroC_sf"/>
</dbReference>
<name>A0A8B2VHL8_CUTAC</name>
<feature type="binding site" evidence="11">
    <location>
        <begin position="315"/>
        <end position="319"/>
    </location>
    <ligand>
        <name>FMN</name>
        <dbReference type="ChEBI" id="CHEBI:58210"/>
    </ligand>
</feature>
<evidence type="ECO:0000256" key="1">
    <source>
        <dbReference type="ARBA" id="ARBA00005044"/>
    </source>
</evidence>
<feature type="binding site" evidence="11">
    <location>
        <position position="300"/>
    </location>
    <ligand>
        <name>FMN</name>
        <dbReference type="ChEBI" id="CHEBI:58210"/>
    </ligand>
</feature>
<dbReference type="GO" id="GO:0005829">
    <property type="term" value="C:cytosol"/>
    <property type="evidence" value="ECO:0007669"/>
    <property type="project" value="TreeGrafter"/>
</dbReference>
<gene>
    <name evidence="11" type="primary">aroC</name>
    <name evidence="13" type="ORF">B1B09_03270</name>
</gene>
<evidence type="ECO:0000256" key="4">
    <source>
        <dbReference type="ARBA" id="ARBA00022605"/>
    </source>
</evidence>
<dbReference type="NCBIfam" id="TIGR00033">
    <property type="entry name" value="aroC"/>
    <property type="match status" value="1"/>
</dbReference>
<dbReference type="PROSITE" id="PS00787">
    <property type="entry name" value="CHORISMATE_SYNTHASE_1"/>
    <property type="match status" value="1"/>
</dbReference>
<feature type="binding site" evidence="11">
    <location>
        <begin position="256"/>
        <end position="257"/>
    </location>
    <ligand>
        <name>FMN</name>
        <dbReference type="ChEBI" id="CHEBI:58210"/>
    </ligand>
</feature>
<evidence type="ECO:0000256" key="3">
    <source>
        <dbReference type="ARBA" id="ARBA00013036"/>
    </source>
</evidence>
<dbReference type="GO" id="GO:0004107">
    <property type="term" value="F:chorismate synthase activity"/>
    <property type="evidence" value="ECO:0007669"/>
    <property type="project" value="UniProtKB-UniRule"/>
</dbReference>
<dbReference type="Proteomes" id="UP000226191">
    <property type="component" value="Unassembled WGS sequence"/>
</dbReference>
<dbReference type="RefSeq" id="WP_002516763.1">
    <property type="nucleotide sequence ID" value="NZ_AP022844.1"/>
</dbReference>
<comment type="similarity">
    <text evidence="2 11 12">Belongs to the chorismate synthase family.</text>
</comment>
<dbReference type="GO" id="GO:0008652">
    <property type="term" value="P:amino acid biosynthetic process"/>
    <property type="evidence" value="ECO:0007669"/>
    <property type="project" value="UniProtKB-KW"/>
</dbReference>
<proteinExistence type="inferred from homology"/>
<dbReference type="EMBL" id="MVCE01000001">
    <property type="protein sequence ID" value="PGF36641.1"/>
    <property type="molecule type" value="Genomic_DNA"/>
</dbReference>
<dbReference type="NCBIfam" id="NF003793">
    <property type="entry name" value="PRK05382.1"/>
    <property type="match status" value="1"/>
</dbReference>
<dbReference type="GeneID" id="92857152"/>
<evidence type="ECO:0000256" key="12">
    <source>
        <dbReference type="RuleBase" id="RU000605"/>
    </source>
</evidence>
<keyword evidence="6 11" id="KW-0288">FMN</keyword>
<evidence type="ECO:0000256" key="7">
    <source>
        <dbReference type="ARBA" id="ARBA00022827"/>
    </source>
</evidence>
<feature type="binding site" evidence="11">
    <location>
        <position position="46"/>
    </location>
    <ligand>
        <name>NADP(+)</name>
        <dbReference type="ChEBI" id="CHEBI:58349"/>
    </ligand>
</feature>
<feature type="binding site" evidence="11">
    <location>
        <position position="341"/>
    </location>
    <ligand>
        <name>FMN</name>
        <dbReference type="ChEBI" id="CHEBI:58210"/>
    </ligand>
</feature>
<keyword evidence="5 11" id="KW-0285">Flavoprotein</keyword>
<dbReference type="AlphaFoldDB" id="A0A8B2VHL8"/>
<evidence type="ECO:0000256" key="5">
    <source>
        <dbReference type="ARBA" id="ARBA00022630"/>
    </source>
</evidence>
<dbReference type="PIRSF" id="PIRSF001456">
    <property type="entry name" value="Chorismate_synth"/>
    <property type="match status" value="1"/>
</dbReference>
<feature type="binding site" evidence="11">
    <location>
        <position position="40"/>
    </location>
    <ligand>
        <name>NADP(+)</name>
        <dbReference type="ChEBI" id="CHEBI:58349"/>
    </ligand>
</feature>
<dbReference type="PANTHER" id="PTHR21085">
    <property type="entry name" value="CHORISMATE SYNTHASE"/>
    <property type="match status" value="1"/>
</dbReference>
<evidence type="ECO:0000313" key="13">
    <source>
        <dbReference type="EMBL" id="PGF36641.1"/>
    </source>
</evidence>
<organism evidence="13 14">
    <name type="scientific">Cutibacterium acnes</name>
    <name type="common">Propionibacterium acnes</name>
    <dbReference type="NCBI Taxonomy" id="1747"/>
    <lineage>
        <taxon>Bacteria</taxon>
        <taxon>Bacillati</taxon>
        <taxon>Actinomycetota</taxon>
        <taxon>Actinomycetes</taxon>
        <taxon>Propionibacteriales</taxon>
        <taxon>Propionibacteriaceae</taxon>
        <taxon>Cutibacterium</taxon>
    </lineage>
</organism>
<keyword evidence="10 11" id="KW-0456">Lyase</keyword>
<protein>
    <recommendedName>
        <fullName evidence="3 11">Chorismate synthase</fullName>
        <shortName evidence="11">CS</shortName>
        <ecNumber evidence="3 11">4.2.3.5</ecNumber>
    </recommendedName>
    <alternativeName>
        <fullName evidence="11">5-enolpyruvylshikimate-3-phosphate phospholyase</fullName>
    </alternativeName>
</protein>
<dbReference type="GO" id="GO:0009073">
    <property type="term" value="P:aromatic amino acid family biosynthetic process"/>
    <property type="evidence" value="ECO:0007669"/>
    <property type="project" value="UniProtKB-KW"/>
</dbReference>
<evidence type="ECO:0000313" key="14">
    <source>
        <dbReference type="Proteomes" id="UP000226191"/>
    </source>
</evidence>
<comment type="cofactor">
    <cofactor evidence="11 12">
        <name>FMNH2</name>
        <dbReference type="ChEBI" id="CHEBI:57618"/>
    </cofactor>
    <text evidence="11 12">Reduced FMN (FMNH(2)).</text>
</comment>
<evidence type="ECO:0000256" key="2">
    <source>
        <dbReference type="ARBA" id="ARBA00008014"/>
    </source>
</evidence>
<evidence type="ECO:0000256" key="9">
    <source>
        <dbReference type="ARBA" id="ARBA00023141"/>
    </source>
</evidence>
<dbReference type="InterPro" id="IPR020541">
    <property type="entry name" value="Chorismate_synthase_CS"/>
</dbReference>
<comment type="pathway">
    <text evidence="1 11 12">Metabolic intermediate biosynthesis; chorismate biosynthesis; chorismate from D-erythrose 4-phosphate and phosphoenolpyruvate: step 7/7.</text>
</comment>
<sequence>MLRYLTAGESHGPALVATMEGIPAHVQVGAVEISEELRRRRLGAGRGARMSFEADELELLAGFRHGETLGDPLAIRIGNSEWEKWRTVMAPGPVAPEDLAGHARAAALTRPRPGHADLAGMQKYDFDEARPILERASARETAARVALGAIAKAFLKQSLGIELLSHVVSLGPVSAPNGPRPDPSDLTRIDADPVRCADSVTSKRMVAEIEACRKEGDTLGGVVEVLAYGLPAGLGSHSQGDRRLDARLAGALMGIQAIKGVEFGDGFDLTRRRGSQAHDWMEPTEGGIHRVSDRAGGTEGGMSTGQILRVRAAMKPIATVPRALPTVDVTTGEAANAHHQRSDVCAVPAAGVVAEAMAALVLAECALEKFGGDSVTETRRNAQAYLDRLAARGLAVAP</sequence>
<feature type="binding site" evidence="11">
    <location>
        <begin position="135"/>
        <end position="137"/>
    </location>
    <ligand>
        <name>FMN</name>
        <dbReference type="ChEBI" id="CHEBI:58210"/>
    </ligand>
</feature>
<dbReference type="CDD" id="cd07304">
    <property type="entry name" value="Chorismate_synthase"/>
    <property type="match status" value="1"/>
</dbReference>
<dbReference type="Pfam" id="PF01264">
    <property type="entry name" value="Chorismate_synt"/>
    <property type="match status" value="1"/>
</dbReference>
<keyword evidence="9 11" id="KW-0057">Aromatic amino acid biosynthesis</keyword>
<dbReference type="EC" id="4.2.3.5" evidence="3 11"/>
<reference evidence="13 14" key="1">
    <citation type="submission" date="2017-02" db="EMBL/GenBank/DDBJ databases">
        <title>Prevalence of linear plasmids in Cutibacterium acnes isolates obtained from cancerous prostatic tissue.</title>
        <authorList>
            <person name="Davidsson S."/>
            <person name="Bruggemann H."/>
        </authorList>
    </citation>
    <scope>NUCLEOTIDE SEQUENCE [LARGE SCALE GENOMIC DNA]</scope>
    <source>
        <strain evidence="13 14">11-78</strain>
    </source>
</reference>
<dbReference type="Gene3D" id="3.60.150.10">
    <property type="entry name" value="Chorismate synthase AroC"/>
    <property type="match status" value="1"/>
</dbReference>
<dbReference type="InterPro" id="IPR000453">
    <property type="entry name" value="Chorismate_synth"/>
</dbReference>
<keyword evidence="4 11" id="KW-0028">Amino-acid biosynthesis</keyword>
<dbReference type="FunFam" id="3.60.150.10:FF:000002">
    <property type="entry name" value="Chorismate synthase"/>
    <property type="match status" value="1"/>
</dbReference>
<dbReference type="OrthoDB" id="9771806at2"/>
<evidence type="ECO:0000256" key="6">
    <source>
        <dbReference type="ARBA" id="ARBA00022643"/>
    </source>
</evidence>
<dbReference type="PROSITE" id="PS00789">
    <property type="entry name" value="CHORISMATE_SYNTHASE_3"/>
    <property type="match status" value="1"/>
</dbReference>
<evidence type="ECO:0000256" key="11">
    <source>
        <dbReference type="HAMAP-Rule" id="MF_00300"/>
    </source>
</evidence>
<accession>A0A8B2VHL8</accession>
<keyword evidence="8 11" id="KW-0521">NADP</keyword>
<comment type="caution">
    <text evidence="13">The sequence shown here is derived from an EMBL/GenBank/DDBJ whole genome shotgun (WGS) entry which is preliminary data.</text>
</comment>
<keyword evidence="7 11" id="KW-0274">FAD</keyword>
<evidence type="ECO:0000256" key="10">
    <source>
        <dbReference type="ARBA" id="ARBA00023239"/>
    </source>
</evidence>
<comment type="subunit">
    <text evidence="11">Homotetramer.</text>
</comment>
<dbReference type="GO" id="GO:0009423">
    <property type="term" value="P:chorismate biosynthetic process"/>
    <property type="evidence" value="ECO:0007669"/>
    <property type="project" value="UniProtKB-UniRule"/>
</dbReference>
<comment type="catalytic activity">
    <reaction evidence="11 12">
        <text>5-O-(1-carboxyvinyl)-3-phosphoshikimate = chorismate + phosphate</text>
        <dbReference type="Rhea" id="RHEA:21020"/>
        <dbReference type="ChEBI" id="CHEBI:29748"/>
        <dbReference type="ChEBI" id="CHEBI:43474"/>
        <dbReference type="ChEBI" id="CHEBI:57701"/>
        <dbReference type="EC" id="4.2.3.5"/>
    </reaction>
</comment>
<dbReference type="PROSITE" id="PS00788">
    <property type="entry name" value="CHORISMATE_SYNTHASE_2"/>
    <property type="match status" value="1"/>
</dbReference>
<dbReference type="PANTHER" id="PTHR21085:SF0">
    <property type="entry name" value="CHORISMATE SYNTHASE"/>
    <property type="match status" value="1"/>
</dbReference>
<evidence type="ECO:0000256" key="8">
    <source>
        <dbReference type="ARBA" id="ARBA00022857"/>
    </source>
</evidence>
<dbReference type="GO" id="GO:0010181">
    <property type="term" value="F:FMN binding"/>
    <property type="evidence" value="ECO:0007669"/>
    <property type="project" value="TreeGrafter"/>
</dbReference>
<dbReference type="SUPFAM" id="SSF103263">
    <property type="entry name" value="Chorismate synthase, AroC"/>
    <property type="match status" value="1"/>
</dbReference>
<comment type="function">
    <text evidence="11">Catalyzes the anti-1,4-elimination of the C-3 phosphate and the C-6 proR hydrogen from 5-enolpyruvylshikimate-3-phosphate (EPSP) to yield chorismate, which is the branch point compound that serves as the starting substrate for the three terminal pathways of aromatic amino acid biosynthesis. This reaction introduces a second double bond into the aromatic ring system.</text>
</comment>